<feature type="region of interest" description="Disordered" evidence="2">
    <location>
        <begin position="473"/>
        <end position="567"/>
    </location>
</feature>
<dbReference type="Proteomes" id="UP000187406">
    <property type="component" value="Unassembled WGS sequence"/>
</dbReference>
<keyword evidence="1" id="KW-0175">Coiled coil</keyword>
<reference evidence="4" key="1">
    <citation type="submission" date="2016-04" db="EMBL/GenBank/DDBJ databases">
        <title>Cephalotus genome sequencing.</title>
        <authorList>
            <person name="Fukushima K."/>
            <person name="Hasebe M."/>
            <person name="Fang X."/>
        </authorList>
    </citation>
    <scope>NUCLEOTIDE SEQUENCE [LARGE SCALE GENOMIC DNA]</scope>
    <source>
        <strain evidence="4">cv. St1</strain>
    </source>
</reference>
<sequence>MAESQKGTSSALDPKEKLLLLDEELGKDFLSSWKSMSGTENDAMDFSFDAVPIGKKKPFNFEKLDVDFNLNDGFEKLSSFKVDMPDLDFSCLLEKPAKSKDRYDAEISSRNRQGKEDCFAFSFDFNELDSFNFDSSLVKGEKTSNKNLDSKGDALDMSKCQGSKIQLPEGTCAVDANLTTNLPALETLDNSKAETLVGDLGACNSENETFNSSSAISGNVVVPHEDKTFQEKTKSSSAEETDQRLLVKAMSTEPYAQQTTQNLTVQSVIGNESTQDTVSDIQPEVCSLVKKVTSISGGEQIYEMKSNHEDSEWKNLSSRNTAKSESKETERLASNVAMANGDKPEPSQKELYLEDTSSVRLLKNTMHDNSAKSDAQNSPSKMLLVPSASSCSEPIGDKMTTEKENDASGIISRFFKKQEQNGPQLYQSSSSGAEASSFGSKRTVAKHLCSEKEKRLDFKDNDARVGSKLVGDRKVVSGESKERESVSLENQKNDNRFICHSNMGQNSESDSVQNGTKLAGNSRLPDEEVTKGDSFVQGSERNTNVQVNSSPLREKTGKSSSRTFVNPKLDISSMDSIRNLKILSGEGPKVGKTTHDFSSLKNSRTASPLKVDKDLLNSTLQKDSLRNFWQKMEMPGKTASRIANPVASTEKPTLPIPSFRIGSTEQLATPIPSFKRKTFQETNADLISLKPLKRLSQSPTESRNCKESSGKGVVQEVGNHENRVVSEMEKVPHDHPTSGLEITCDVNMADQETPMIIENAGNVERAEAYAKDLEDICNMLKKKHEEAKEILVRAIVNNNNLLMLNHPIYQEKIRMIEHFASRWDSKQLPA</sequence>
<evidence type="ECO:0000313" key="4">
    <source>
        <dbReference type="Proteomes" id="UP000187406"/>
    </source>
</evidence>
<dbReference type="STRING" id="3775.A0A1Q3B0I3"/>
<evidence type="ECO:0000256" key="1">
    <source>
        <dbReference type="SAM" id="Coils"/>
    </source>
</evidence>
<dbReference type="OrthoDB" id="602706at2759"/>
<dbReference type="PANTHER" id="PTHR36380:SF1">
    <property type="entry name" value="OS01G0755100 PROTEIN"/>
    <property type="match status" value="1"/>
</dbReference>
<feature type="compositionally biased region" description="Basic and acidic residues" evidence="2">
    <location>
        <begin position="395"/>
        <end position="404"/>
    </location>
</feature>
<feature type="region of interest" description="Disordered" evidence="2">
    <location>
        <begin position="416"/>
        <end position="441"/>
    </location>
</feature>
<feature type="compositionally biased region" description="Low complexity" evidence="2">
    <location>
        <begin position="428"/>
        <end position="440"/>
    </location>
</feature>
<evidence type="ECO:0000313" key="3">
    <source>
        <dbReference type="EMBL" id="GAV61507.1"/>
    </source>
</evidence>
<name>A0A1Q3B0I3_CEPFO</name>
<accession>A0A1Q3B0I3</accession>
<proteinExistence type="predicted"/>
<dbReference type="PANTHER" id="PTHR36380">
    <property type="entry name" value="BNAA03G58330D PROTEIN"/>
    <property type="match status" value="1"/>
</dbReference>
<feature type="compositionally biased region" description="Basic and acidic residues" evidence="2">
    <location>
        <begin position="342"/>
        <end position="351"/>
    </location>
</feature>
<feature type="compositionally biased region" description="Basic and acidic residues" evidence="2">
    <location>
        <begin position="473"/>
        <end position="497"/>
    </location>
</feature>
<feature type="compositionally biased region" description="Polar residues" evidence="2">
    <location>
        <begin position="502"/>
        <end position="516"/>
    </location>
</feature>
<protein>
    <submittedName>
        <fullName evidence="3">Uncharacterized protein</fullName>
    </submittedName>
</protein>
<feature type="compositionally biased region" description="Basic and acidic residues" evidence="2">
    <location>
        <begin position="322"/>
        <end position="331"/>
    </location>
</feature>
<feature type="region of interest" description="Disordered" evidence="2">
    <location>
        <begin position="306"/>
        <end position="351"/>
    </location>
</feature>
<keyword evidence="4" id="KW-1185">Reference proteome</keyword>
<dbReference type="FunCoup" id="A0A1Q3B0I3">
    <property type="interactions" value="4"/>
</dbReference>
<dbReference type="InParanoid" id="A0A1Q3B0I3"/>
<feature type="region of interest" description="Disordered" evidence="2">
    <location>
        <begin position="369"/>
        <end position="404"/>
    </location>
</feature>
<dbReference type="EMBL" id="BDDD01000204">
    <property type="protein sequence ID" value="GAV61507.1"/>
    <property type="molecule type" value="Genomic_DNA"/>
</dbReference>
<feature type="coiled-coil region" evidence="1">
    <location>
        <begin position="763"/>
        <end position="790"/>
    </location>
</feature>
<dbReference type="AlphaFoldDB" id="A0A1Q3B0I3"/>
<evidence type="ECO:0000256" key="2">
    <source>
        <dbReference type="SAM" id="MobiDB-lite"/>
    </source>
</evidence>
<comment type="caution">
    <text evidence="3">The sequence shown here is derived from an EMBL/GenBank/DDBJ whole genome shotgun (WGS) entry which is preliminary data.</text>
</comment>
<gene>
    <name evidence="3" type="ORF">CFOL_v3_05034</name>
</gene>
<feature type="compositionally biased region" description="Polar residues" evidence="2">
    <location>
        <begin position="536"/>
        <end position="551"/>
    </location>
</feature>
<dbReference type="InterPro" id="IPR038777">
    <property type="entry name" value="At4g18490-like"/>
</dbReference>
<organism evidence="3 4">
    <name type="scientific">Cephalotus follicularis</name>
    <name type="common">Albany pitcher plant</name>
    <dbReference type="NCBI Taxonomy" id="3775"/>
    <lineage>
        <taxon>Eukaryota</taxon>
        <taxon>Viridiplantae</taxon>
        <taxon>Streptophyta</taxon>
        <taxon>Embryophyta</taxon>
        <taxon>Tracheophyta</taxon>
        <taxon>Spermatophyta</taxon>
        <taxon>Magnoliopsida</taxon>
        <taxon>eudicotyledons</taxon>
        <taxon>Gunneridae</taxon>
        <taxon>Pentapetalae</taxon>
        <taxon>rosids</taxon>
        <taxon>fabids</taxon>
        <taxon>Oxalidales</taxon>
        <taxon>Cephalotaceae</taxon>
        <taxon>Cephalotus</taxon>
    </lineage>
</organism>